<keyword evidence="1" id="KW-0472">Membrane</keyword>
<sequence>MALWYGTHPAQFAAEFYGPVTSVLAVLGVVVMAISAHRRLRESWLFGLVLGLFVTLWGLHNLAGPATPLVSGYGFVVLGVCGVGYAVYTWIRNRPASEA</sequence>
<dbReference type="RefSeq" id="WP_089870203.1">
    <property type="nucleotide sequence ID" value="NZ_FOTC01000003.1"/>
</dbReference>
<feature type="transmembrane region" description="Helical" evidence="1">
    <location>
        <begin position="16"/>
        <end position="36"/>
    </location>
</feature>
<keyword evidence="3" id="KW-1185">Reference proteome</keyword>
<accession>A0A1I4G2X4</accession>
<feature type="transmembrane region" description="Helical" evidence="1">
    <location>
        <begin position="43"/>
        <end position="60"/>
    </location>
</feature>
<gene>
    <name evidence="2" type="ORF">SAMN04487950_2993</name>
</gene>
<keyword evidence="1" id="KW-1133">Transmembrane helix</keyword>
<feature type="transmembrane region" description="Helical" evidence="1">
    <location>
        <begin position="72"/>
        <end position="91"/>
    </location>
</feature>
<dbReference type="EMBL" id="FOTC01000003">
    <property type="protein sequence ID" value="SFL24043.1"/>
    <property type="molecule type" value="Genomic_DNA"/>
</dbReference>
<evidence type="ECO:0000313" key="2">
    <source>
        <dbReference type="EMBL" id="SFL24043.1"/>
    </source>
</evidence>
<proteinExistence type="predicted"/>
<dbReference type="Proteomes" id="UP000199607">
    <property type="component" value="Unassembled WGS sequence"/>
</dbReference>
<evidence type="ECO:0000256" key="1">
    <source>
        <dbReference type="SAM" id="Phobius"/>
    </source>
</evidence>
<evidence type="ECO:0000313" key="3">
    <source>
        <dbReference type="Proteomes" id="UP000199607"/>
    </source>
</evidence>
<organism evidence="2 3">
    <name type="scientific">Halogranum rubrum</name>
    <dbReference type="NCBI Taxonomy" id="553466"/>
    <lineage>
        <taxon>Archaea</taxon>
        <taxon>Methanobacteriati</taxon>
        <taxon>Methanobacteriota</taxon>
        <taxon>Stenosarchaea group</taxon>
        <taxon>Halobacteria</taxon>
        <taxon>Halobacteriales</taxon>
        <taxon>Haloferacaceae</taxon>
    </lineage>
</organism>
<name>A0A1I4G2X4_9EURY</name>
<keyword evidence="1" id="KW-0812">Transmembrane</keyword>
<reference evidence="3" key="1">
    <citation type="submission" date="2016-10" db="EMBL/GenBank/DDBJ databases">
        <authorList>
            <person name="Varghese N."/>
            <person name="Submissions S."/>
        </authorList>
    </citation>
    <scope>NUCLEOTIDE SEQUENCE [LARGE SCALE GENOMIC DNA]</scope>
    <source>
        <strain evidence="3">CGMCC 1.7738</strain>
    </source>
</reference>
<dbReference type="AlphaFoldDB" id="A0A1I4G2X4"/>
<protein>
    <submittedName>
        <fullName evidence="2">Uncharacterized protein</fullName>
    </submittedName>
</protein>